<evidence type="ECO:0000313" key="3">
    <source>
        <dbReference type="Proteomes" id="UP001310594"/>
    </source>
</evidence>
<dbReference type="InterPro" id="IPR002220">
    <property type="entry name" value="DapA-like"/>
</dbReference>
<dbReference type="PANTHER" id="PTHR12128">
    <property type="entry name" value="DIHYDRODIPICOLINATE SYNTHASE"/>
    <property type="match status" value="1"/>
</dbReference>
<dbReference type="SUPFAM" id="SSF51569">
    <property type="entry name" value="Aldolase"/>
    <property type="match status" value="1"/>
</dbReference>
<reference evidence="2" key="1">
    <citation type="submission" date="2023-08" db="EMBL/GenBank/DDBJ databases">
        <title>Black Yeasts Isolated from many extreme environments.</title>
        <authorList>
            <person name="Coleine C."/>
            <person name="Stajich J.E."/>
            <person name="Selbmann L."/>
        </authorList>
    </citation>
    <scope>NUCLEOTIDE SEQUENCE</scope>
    <source>
        <strain evidence="2">CCFEE 5810</strain>
    </source>
</reference>
<dbReference type="EMBL" id="JAVRQU010000010">
    <property type="protein sequence ID" value="KAK5698001.1"/>
    <property type="molecule type" value="Genomic_DNA"/>
</dbReference>
<evidence type="ECO:0000256" key="1">
    <source>
        <dbReference type="ARBA" id="ARBA00023239"/>
    </source>
</evidence>
<dbReference type="Gene3D" id="3.20.20.70">
    <property type="entry name" value="Aldolase class I"/>
    <property type="match status" value="1"/>
</dbReference>
<dbReference type="InterPro" id="IPR013785">
    <property type="entry name" value="Aldolase_TIM"/>
</dbReference>
<evidence type="ECO:0000313" key="2">
    <source>
        <dbReference type="EMBL" id="KAK5698001.1"/>
    </source>
</evidence>
<accession>A0AAN7W791</accession>
<comment type="caution">
    <text evidence="2">The sequence shown here is derived from an EMBL/GenBank/DDBJ whole genome shotgun (WGS) entry which is preliminary data.</text>
</comment>
<name>A0AAN7W791_9PEZI</name>
<dbReference type="AlphaFoldDB" id="A0AAN7W791"/>
<sequence>MSSNIIEQIMLRSPNLCGVKLTCGGNIAKLVRLTALVRNNPSINDCRSFPFLFLDGLIADLTPWVQCGGHGTVSGLPNFAPRLGVKLWNLLSKSSPSQEEVVEAARLQDILSRADVAAVPSGVRGMKFVLNKLHGYGAAPRRPLLPMKEEDGNKFFAALKDVLELEAELETLEESSHA</sequence>
<proteinExistence type="predicted"/>
<keyword evidence="1" id="KW-0456">Lyase</keyword>
<dbReference type="GO" id="GO:0008840">
    <property type="term" value="F:4-hydroxy-tetrahydrodipicolinate synthase activity"/>
    <property type="evidence" value="ECO:0007669"/>
    <property type="project" value="TreeGrafter"/>
</dbReference>
<dbReference type="PANTHER" id="PTHR12128:SF66">
    <property type="entry name" value="4-HYDROXY-2-OXOGLUTARATE ALDOLASE, MITOCHONDRIAL"/>
    <property type="match status" value="1"/>
</dbReference>
<organism evidence="2 3">
    <name type="scientific">Elasticomyces elasticus</name>
    <dbReference type="NCBI Taxonomy" id="574655"/>
    <lineage>
        <taxon>Eukaryota</taxon>
        <taxon>Fungi</taxon>
        <taxon>Dikarya</taxon>
        <taxon>Ascomycota</taxon>
        <taxon>Pezizomycotina</taxon>
        <taxon>Dothideomycetes</taxon>
        <taxon>Dothideomycetidae</taxon>
        <taxon>Mycosphaerellales</taxon>
        <taxon>Teratosphaeriaceae</taxon>
        <taxon>Elasticomyces</taxon>
    </lineage>
</organism>
<gene>
    <name evidence="2" type="ORF">LTR97_006961</name>
</gene>
<dbReference type="CDD" id="cd00408">
    <property type="entry name" value="DHDPS-like"/>
    <property type="match status" value="1"/>
</dbReference>
<evidence type="ECO:0008006" key="4">
    <source>
        <dbReference type="Google" id="ProtNLM"/>
    </source>
</evidence>
<dbReference type="Proteomes" id="UP001310594">
    <property type="component" value="Unassembled WGS sequence"/>
</dbReference>
<protein>
    <recommendedName>
        <fullName evidence="4">Dihydrodipicolinate synthase</fullName>
    </recommendedName>
</protein>